<evidence type="ECO:0000256" key="2">
    <source>
        <dbReference type="ARBA" id="ARBA00023125"/>
    </source>
</evidence>
<dbReference type="CDD" id="cd19708">
    <property type="entry name" value="bHLH_TS_dHLH3B_like"/>
    <property type="match status" value="1"/>
</dbReference>
<dbReference type="InterPro" id="IPR040238">
    <property type="entry name" value="TAL-like"/>
</dbReference>
<keyword evidence="3" id="KW-0804">Transcription</keyword>
<dbReference type="Gene3D" id="4.10.280.10">
    <property type="entry name" value="Helix-loop-helix DNA-binding domain"/>
    <property type="match status" value="1"/>
</dbReference>
<dbReference type="RefSeq" id="XP_013788489.1">
    <property type="nucleotide sequence ID" value="XM_013933035.1"/>
</dbReference>
<dbReference type="SMART" id="SM00353">
    <property type="entry name" value="HLH"/>
    <property type="match status" value="1"/>
</dbReference>
<evidence type="ECO:0000256" key="3">
    <source>
        <dbReference type="ARBA" id="ARBA00023163"/>
    </source>
</evidence>
<dbReference type="InterPro" id="IPR011598">
    <property type="entry name" value="bHLH_dom"/>
</dbReference>
<sequence length="279" mass="31187">MEGDSQLPEDNRTASPRPDVSDSDDDRLSDSATPCSLLSSGGSVEDDHQETEMDDVFFSQVTSSFEATPSWVWDSPFPAPPQSPFGFSLSASRQTLSLELPPSQQIPLEFLSRRILRRRGSSEEGVPASEGRSPRKFNRRVFTNSRERWRQQNVNGAFADLRRLLPTHPPDKKLSKNEILRLATRYIRILSGVLEYQKQEQTGTRTNQMDSALTSTNIVDTKFCTSTDQDSQCDSYLSVRRIKQERRGEDKTGLSVSSTASSLSSPPSSNEGLDEIIAY</sequence>
<protein>
    <submittedName>
        <fullName evidence="7">T-cell acute lymphocytic leukemia protein 1-like</fullName>
    </submittedName>
</protein>
<keyword evidence="1" id="KW-0805">Transcription regulation</keyword>
<evidence type="ECO:0000313" key="7">
    <source>
        <dbReference type="RefSeq" id="XP_013788489.1"/>
    </source>
</evidence>
<dbReference type="PANTHER" id="PTHR13864">
    <property type="entry name" value="T-CELL ACUTE LYMPHOCYTIC LEUKEMIA/STEM CELL LEUKEMIA-RELATED"/>
    <property type="match status" value="1"/>
</dbReference>
<proteinExistence type="predicted"/>
<dbReference type="Pfam" id="PF00010">
    <property type="entry name" value="HLH"/>
    <property type="match status" value="1"/>
</dbReference>
<evidence type="ECO:0000259" key="5">
    <source>
        <dbReference type="PROSITE" id="PS50888"/>
    </source>
</evidence>
<dbReference type="PROSITE" id="PS50888">
    <property type="entry name" value="BHLH"/>
    <property type="match status" value="1"/>
</dbReference>
<feature type="compositionally biased region" description="Polar residues" evidence="4">
    <location>
        <begin position="32"/>
        <end position="42"/>
    </location>
</feature>
<keyword evidence="6" id="KW-1185">Reference proteome</keyword>
<keyword evidence="2" id="KW-0238">DNA-binding</keyword>
<gene>
    <name evidence="7" type="primary">LOC106472392</name>
</gene>
<feature type="region of interest" description="Disordered" evidence="4">
    <location>
        <begin position="244"/>
        <end position="279"/>
    </location>
</feature>
<evidence type="ECO:0000256" key="1">
    <source>
        <dbReference type="ARBA" id="ARBA00023015"/>
    </source>
</evidence>
<organism evidence="6 7">
    <name type="scientific">Limulus polyphemus</name>
    <name type="common">Atlantic horseshoe crab</name>
    <dbReference type="NCBI Taxonomy" id="6850"/>
    <lineage>
        <taxon>Eukaryota</taxon>
        <taxon>Metazoa</taxon>
        <taxon>Ecdysozoa</taxon>
        <taxon>Arthropoda</taxon>
        <taxon>Chelicerata</taxon>
        <taxon>Merostomata</taxon>
        <taxon>Xiphosura</taxon>
        <taxon>Limulidae</taxon>
        <taxon>Limulus</taxon>
    </lineage>
</organism>
<accession>A0ABM1BTR6</accession>
<dbReference type="PANTHER" id="PTHR13864:SF15">
    <property type="entry name" value="T-CELL ACUTE LYMPHOCYTIC LEUKEMIA PROTEIN 1 HOMOLOG-RELATED"/>
    <property type="match status" value="1"/>
</dbReference>
<reference evidence="7" key="1">
    <citation type="submission" date="2025-08" db="UniProtKB">
        <authorList>
            <consortium name="RefSeq"/>
        </authorList>
    </citation>
    <scope>IDENTIFICATION</scope>
    <source>
        <tissue evidence="7">Muscle</tissue>
    </source>
</reference>
<feature type="domain" description="BHLH" evidence="5">
    <location>
        <begin position="138"/>
        <end position="190"/>
    </location>
</feature>
<dbReference type="InterPro" id="IPR036638">
    <property type="entry name" value="HLH_DNA-bd_sf"/>
</dbReference>
<evidence type="ECO:0000313" key="6">
    <source>
        <dbReference type="Proteomes" id="UP000694941"/>
    </source>
</evidence>
<evidence type="ECO:0000256" key="4">
    <source>
        <dbReference type="SAM" id="MobiDB-lite"/>
    </source>
</evidence>
<dbReference type="GeneID" id="106472392"/>
<name>A0ABM1BTR6_LIMPO</name>
<dbReference type="Proteomes" id="UP000694941">
    <property type="component" value="Unplaced"/>
</dbReference>
<feature type="region of interest" description="Disordered" evidence="4">
    <location>
        <begin position="1"/>
        <end position="55"/>
    </location>
</feature>
<dbReference type="SUPFAM" id="SSF47459">
    <property type="entry name" value="HLH, helix-loop-helix DNA-binding domain"/>
    <property type="match status" value="1"/>
</dbReference>
<feature type="compositionally biased region" description="Low complexity" evidence="4">
    <location>
        <begin position="254"/>
        <end position="269"/>
    </location>
</feature>